<proteinExistence type="predicted"/>
<reference evidence="4" key="1">
    <citation type="submission" date="2025-08" db="UniProtKB">
        <authorList>
            <consortium name="RefSeq"/>
        </authorList>
    </citation>
    <scope>IDENTIFICATION</scope>
    <source>
        <tissue evidence="4">Whole larvae</tissue>
    </source>
</reference>
<dbReference type="InterPro" id="IPR016186">
    <property type="entry name" value="C-type_lectin-like/link_sf"/>
</dbReference>
<evidence type="ECO:0000256" key="1">
    <source>
        <dbReference type="SAM" id="SignalP"/>
    </source>
</evidence>
<accession>A0A6J1X5Y0</accession>
<keyword evidence="1" id="KW-0732">Signal</keyword>
<dbReference type="Pfam" id="PF00059">
    <property type="entry name" value="Lectin_C"/>
    <property type="match status" value="2"/>
</dbReference>
<dbReference type="Gene3D" id="3.10.100.10">
    <property type="entry name" value="Mannose-Binding Protein A, subunit A"/>
    <property type="match status" value="2"/>
</dbReference>
<evidence type="ECO:0000259" key="2">
    <source>
        <dbReference type="PROSITE" id="PS50041"/>
    </source>
</evidence>
<dbReference type="InterPro" id="IPR050801">
    <property type="entry name" value="Ca-Dep_Lectins_ImmuneDev"/>
</dbReference>
<evidence type="ECO:0000313" key="3">
    <source>
        <dbReference type="Proteomes" id="UP001652740"/>
    </source>
</evidence>
<dbReference type="SMART" id="SM00034">
    <property type="entry name" value="CLECT"/>
    <property type="match status" value="2"/>
</dbReference>
<dbReference type="InterPro" id="IPR016187">
    <property type="entry name" value="CTDL_fold"/>
</dbReference>
<dbReference type="RefSeq" id="XP_026764947.2">
    <property type="nucleotide sequence ID" value="XM_026909146.3"/>
</dbReference>
<dbReference type="AlphaFoldDB" id="A0A6J1X5Y0"/>
<sequence>MSLDFFILFLVVTTVTCRHVQFYRKDYTYIEEFDAYYKLHVPSNNGTWNDAFFTCDKEDALLFYPDKPNEWTIVTNLTESAEQYNITDIFVGIHDNGHSTPSPLINEAQLTAGQCVTMDIESGTLKIDNCVQQPDGMLKSFVCKKVEDVSCPTIDRNYIYYKETRKCYKINNHLQTWHEASHTCFMEGGLLVVVETNIEAEILKSLMTRYNHYLAGYKKITSDSGYYTLKGSTLSSNYERWYRNGGENDSQMCGSICNDDNFVYTVSVDCNDKHRSICQIDTQN</sequence>
<dbReference type="PROSITE" id="PS50041">
    <property type="entry name" value="C_TYPE_LECTIN_2"/>
    <property type="match status" value="1"/>
</dbReference>
<dbReference type="CDD" id="cd00037">
    <property type="entry name" value="CLECT"/>
    <property type="match status" value="1"/>
</dbReference>
<dbReference type="PANTHER" id="PTHR22801:SF63">
    <property type="entry name" value="C-TYPE LECTIN DOMAIN-CONTAINING PROTEIN"/>
    <property type="match status" value="1"/>
</dbReference>
<feature type="domain" description="C-type lectin" evidence="2">
    <location>
        <begin position="163"/>
        <end position="279"/>
    </location>
</feature>
<gene>
    <name evidence="4" type="primary">LOC113523245</name>
</gene>
<organism evidence="3 4">
    <name type="scientific">Galleria mellonella</name>
    <name type="common">Greater wax moth</name>
    <dbReference type="NCBI Taxonomy" id="7137"/>
    <lineage>
        <taxon>Eukaryota</taxon>
        <taxon>Metazoa</taxon>
        <taxon>Ecdysozoa</taxon>
        <taxon>Arthropoda</taxon>
        <taxon>Hexapoda</taxon>
        <taxon>Insecta</taxon>
        <taxon>Pterygota</taxon>
        <taxon>Neoptera</taxon>
        <taxon>Endopterygota</taxon>
        <taxon>Lepidoptera</taxon>
        <taxon>Glossata</taxon>
        <taxon>Ditrysia</taxon>
        <taxon>Pyraloidea</taxon>
        <taxon>Pyralidae</taxon>
        <taxon>Galleriinae</taxon>
        <taxon>Galleria</taxon>
    </lineage>
</organism>
<dbReference type="GeneID" id="113523245"/>
<dbReference type="SUPFAM" id="SSF56436">
    <property type="entry name" value="C-type lectin-like"/>
    <property type="match status" value="2"/>
</dbReference>
<protein>
    <submittedName>
        <fullName evidence="4">Uncharacterized protein LOC113523245 isoform X2</fullName>
    </submittedName>
</protein>
<feature type="signal peptide" evidence="1">
    <location>
        <begin position="1"/>
        <end position="17"/>
    </location>
</feature>
<name>A0A6J1X5Y0_GALME</name>
<dbReference type="InterPro" id="IPR001304">
    <property type="entry name" value="C-type_lectin-like"/>
</dbReference>
<feature type="chain" id="PRO_5045901262" evidence="1">
    <location>
        <begin position="18"/>
        <end position="284"/>
    </location>
</feature>
<dbReference type="Proteomes" id="UP001652740">
    <property type="component" value="Unplaced"/>
</dbReference>
<keyword evidence="3" id="KW-1185">Reference proteome</keyword>
<evidence type="ECO:0000313" key="4">
    <source>
        <dbReference type="RefSeq" id="XP_026764947.2"/>
    </source>
</evidence>
<dbReference type="PANTHER" id="PTHR22801">
    <property type="entry name" value="LITHOSTATHINE"/>
    <property type="match status" value="1"/>
</dbReference>